<name>A0A0G4F9Y6_9ALVE</name>
<feature type="region of interest" description="Disordered" evidence="1">
    <location>
        <begin position="611"/>
        <end position="702"/>
    </location>
</feature>
<feature type="transmembrane region" description="Helical" evidence="2">
    <location>
        <begin position="500"/>
        <end position="522"/>
    </location>
</feature>
<feature type="compositionally biased region" description="Low complexity" evidence="1">
    <location>
        <begin position="683"/>
        <end position="695"/>
    </location>
</feature>
<proteinExistence type="predicted"/>
<sequence>MAEPDPDSETRPKGVKGEEEEQVAEKDGTSAAATAAPGCSPLSEDGKGKKKKKFERVHLDSITFFRYAGSVFILAYHCFRNESPLWRPLWQWANVWLCFFFVLSGFVLAFTSITSTSLPPTGRPSLLKYLLHRLSGIYPLYLLVLVICLPSFQQGANSFGGWTVGCGWNDPLSTQIAQSYWRNGMNPVQVGPLVLECQAARLSFHVALLQGFVPHFVYGSDPPDVLNALQQAKKKRKEGDGGKKVKDTKRKDGDKGGKVVGTKKREGDAAQKVEETQQKEERGNSENRVEREGRKRQKKSRTHHHRHHHHHHRSKAAQGQRTDANSVSAHTLLAENSKEDRKSKGVSLLSFSIHEEESGEGTQESNTTASAHSSSSGRMGILMDWGQSEGEVEEEDGDVVVPQPPLTPFGRVTNIPGVTLPPAGGGGGHVKTNSHKAWYVRFGSGVLKMIRNFVHGLWALGCTRPVPLWFVSALFIYWILFWVLLPVVRSDKLLPLSVCVVGMFLCGVGVTVGITYFSVWWFQTFKSFDGTCHHGLSVSVIGHIHEFLFGIFVGRFFILTAFDEEGRFLFGEGRVERGGEPVASTEQGGGAKTRFGFGVSSLADLVKWRRRDRRKEEKETGEKGEGGETESEKDDAKSASRDDSPSSSQKSFVTRGGCSGEVTRTVTEVDSTPSLPQTATATSVEAAEGSEGVVAEAKKGQEERESRKKGASLLWVLPLYHWGVFLSLSAFVFLVVCFPEPKGVVQHTLASNGGAILPVTLLILGLSCGQDAISKFAKRPECLFLGSLALGQYLLHPLALHAVCLLSGTARLPDAFHLLNPTVSEPILLGVSGALAWAANRVVVDPCTAAIQRRVRQMK</sequence>
<dbReference type="EMBL" id="CDMZ01000204">
    <property type="protein sequence ID" value="CEM09080.1"/>
    <property type="molecule type" value="Genomic_DNA"/>
</dbReference>
<feature type="compositionally biased region" description="Basic and acidic residues" evidence="1">
    <location>
        <begin position="614"/>
        <end position="626"/>
    </location>
</feature>
<feature type="transmembrane region" description="Helical" evidence="2">
    <location>
        <begin position="89"/>
        <end position="110"/>
    </location>
</feature>
<feature type="compositionally biased region" description="Low complexity" evidence="1">
    <location>
        <begin position="365"/>
        <end position="376"/>
    </location>
</feature>
<feature type="compositionally biased region" description="Basic and acidic residues" evidence="1">
    <location>
        <begin position="634"/>
        <end position="644"/>
    </location>
</feature>
<protein>
    <submittedName>
        <fullName evidence="3">Uncharacterized protein</fullName>
    </submittedName>
</protein>
<feature type="compositionally biased region" description="Basic and acidic residues" evidence="1">
    <location>
        <begin position="8"/>
        <end position="28"/>
    </location>
</feature>
<feature type="transmembrane region" description="Helical" evidence="2">
    <location>
        <begin position="130"/>
        <end position="152"/>
    </location>
</feature>
<feature type="transmembrane region" description="Helical" evidence="2">
    <location>
        <begin position="542"/>
        <end position="562"/>
    </location>
</feature>
<reference evidence="3" key="1">
    <citation type="submission" date="2014-11" db="EMBL/GenBank/DDBJ databases">
        <authorList>
            <person name="Otto D Thomas"/>
            <person name="Naeem Raeece"/>
        </authorList>
    </citation>
    <scope>NUCLEOTIDE SEQUENCE</scope>
</reference>
<gene>
    <name evidence="3" type="ORF">Cvel_15790</name>
</gene>
<feature type="transmembrane region" description="Helical" evidence="2">
    <location>
        <begin position="468"/>
        <end position="488"/>
    </location>
</feature>
<keyword evidence="2" id="KW-0812">Transmembrane</keyword>
<organism evidence="3">
    <name type="scientific">Chromera velia CCMP2878</name>
    <dbReference type="NCBI Taxonomy" id="1169474"/>
    <lineage>
        <taxon>Eukaryota</taxon>
        <taxon>Sar</taxon>
        <taxon>Alveolata</taxon>
        <taxon>Colpodellida</taxon>
        <taxon>Chromeraceae</taxon>
        <taxon>Chromera</taxon>
    </lineage>
</organism>
<dbReference type="AlphaFoldDB" id="A0A0G4F9Y6"/>
<keyword evidence="2" id="KW-1133">Transmembrane helix</keyword>
<feature type="compositionally biased region" description="Basic and acidic residues" evidence="1">
    <location>
        <begin position="237"/>
        <end position="293"/>
    </location>
</feature>
<feature type="compositionally biased region" description="Polar residues" evidence="1">
    <location>
        <begin position="662"/>
        <end position="682"/>
    </location>
</feature>
<feature type="region of interest" description="Disordered" evidence="1">
    <location>
        <begin position="231"/>
        <end position="327"/>
    </location>
</feature>
<accession>A0A0G4F9Y6</accession>
<evidence type="ECO:0000313" key="3">
    <source>
        <dbReference type="EMBL" id="CEM09080.1"/>
    </source>
</evidence>
<feature type="compositionally biased region" description="Basic residues" evidence="1">
    <location>
        <begin position="294"/>
        <end position="315"/>
    </location>
</feature>
<dbReference type="VEuPathDB" id="CryptoDB:Cvel_15790"/>
<evidence type="ECO:0000256" key="1">
    <source>
        <dbReference type="SAM" id="MobiDB-lite"/>
    </source>
</evidence>
<feature type="transmembrane region" description="Helical" evidence="2">
    <location>
        <begin position="713"/>
        <end position="736"/>
    </location>
</feature>
<feature type="region of interest" description="Disordered" evidence="1">
    <location>
        <begin position="355"/>
        <end position="380"/>
    </location>
</feature>
<feature type="region of interest" description="Disordered" evidence="1">
    <location>
        <begin position="1"/>
        <end position="48"/>
    </location>
</feature>
<feature type="compositionally biased region" description="Polar residues" evidence="1">
    <location>
        <begin position="317"/>
        <end position="327"/>
    </location>
</feature>
<keyword evidence="2" id="KW-0472">Membrane</keyword>
<feature type="transmembrane region" description="Helical" evidence="2">
    <location>
        <begin position="748"/>
        <end position="769"/>
    </location>
</feature>
<feature type="transmembrane region" description="Helical" evidence="2">
    <location>
        <begin position="57"/>
        <end position="77"/>
    </location>
</feature>
<evidence type="ECO:0000256" key="2">
    <source>
        <dbReference type="SAM" id="Phobius"/>
    </source>
</evidence>